<dbReference type="EMBL" id="JBFOLJ010000006">
    <property type="protein sequence ID" value="KAL2528725.1"/>
    <property type="molecule type" value="Genomic_DNA"/>
</dbReference>
<dbReference type="PANTHER" id="PTHR47926">
    <property type="entry name" value="PENTATRICOPEPTIDE REPEAT-CONTAINING PROTEIN"/>
    <property type="match status" value="1"/>
</dbReference>
<keyword evidence="4" id="KW-1185">Reference proteome</keyword>
<evidence type="ECO:0000256" key="2">
    <source>
        <dbReference type="PROSITE-ProRule" id="PRU00708"/>
    </source>
</evidence>
<sequence>MVRLTLPTANRIQRPKPFNCNPNSVPQSLRIQQCLSRLNSFCCSKPIFQIHAKILVSGLHYDCRVVNKIIQFCCANPNRNRINLVHHARLIISQTQNLHVSSWNHLIRAYATSKCGLEREALRVFVGMRCVGVIPNEHTFPFVFKACASFLGLGEGQQIHGEVVKYGLFSNVYVQNTLIHLYGSCMKVVYAYKVFDEMSYRTVVSWNSITSAYVESSRFFDSIEVFVKMMDCGFEPDETTMVIVLSVCAELGNLSLGKWVHSQVIEKGMVVNCQLGTALVDMYGKCGALDYARLVFDRMVHRNVWTWSAMILGFAQHGFAKDALELFTDMKHYSVEPNYVTFLGVLCACSHAGLVADGERFFYEMEHVYGIKPTMVHFGAMIDILGRAGHLKEAYTFLVNMPVEADAIMWRTLLSACNVHDINDLSGVGEKVRQKLLELEPRRSGNFVMVANMYAEAGLWEKAAHVRNNMRDRGLKKMAGESCLEVGGSIFRFFSGDDFKIACKDIFFLLDRLNLHIKMINDE</sequence>
<dbReference type="InterPro" id="IPR002885">
    <property type="entry name" value="PPR_rpt"/>
</dbReference>
<dbReference type="Pfam" id="PF01535">
    <property type="entry name" value="PPR"/>
    <property type="match status" value="3"/>
</dbReference>
<feature type="repeat" description="PPR" evidence="2">
    <location>
        <begin position="99"/>
        <end position="135"/>
    </location>
</feature>
<reference evidence="4" key="1">
    <citation type="submission" date="2024-07" db="EMBL/GenBank/DDBJ databases">
        <title>Two chromosome-level genome assemblies of Korean endemic species Abeliophyllum distichum and Forsythia ovata (Oleaceae).</title>
        <authorList>
            <person name="Jang H."/>
        </authorList>
    </citation>
    <scope>NUCLEOTIDE SEQUENCE [LARGE SCALE GENOMIC DNA]</scope>
</reference>
<dbReference type="Pfam" id="PF20431">
    <property type="entry name" value="E_motif"/>
    <property type="match status" value="1"/>
</dbReference>
<feature type="repeat" description="PPR" evidence="2">
    <location>
        <begin position="202"/>
        <end position="236"/>
    </location>
</feature>
<dbReference type="Pfam" id="PF13041">
    <property type="entry name" value="PPR_2"/>
    <property type="match status" value="1"/>
</dbReference>
<protein>
    <submittedName>
        <fullName evidence="3">Pentatricopeptide repeat-containing protein</fullName>
    </submittedName>
</protein>
<dbReference type="InterPro" id="IPR046960">
    <property type="entry name" value="PPR_At4g14850-like_plant"/>
</dbReference>
<organism evidence="3 4">
    <name type="scientific">Forsythia ovata</name>
    <dbReference type="NCBI Taxonomy" id="205694"/>
    <lineage>
        <taxon>Eukaryota</taxon>
        <taxon>Viridiplantae</taxon>
        <taxon>Streptophyta</taxon>
        <taxon>Embryophyta</taxon>
        <taxon>Tracheophyta</taxon>
        <taxon>Spermatophyta</taxon>
        <taxon>Magnoliopsida</taxon>
        <taxon>eudicotyledons</taxon>
        <taxon>Gunneridae</taxon>
        <taxon>Pentapetalae</taxon>
        <taxon>asterids</taxon>
        <taxon>lamiids</taxon>
        <taxon>Lamiales</taxon>
        <taxon>Oleaceae</taxon>
        <taxon>Forsythieae</taxon>
        <taxon>Forsythia</taxon>
    </lineage>
</organism>
<dbReference type="FunFam" id="1.25.40.10:FF:001093">
    <property type="entry name" value="Pentatricopeptide repeat-containing protein At2g34400"/>
    <property type="match status" value="1"/>
</dbReference>
<dbReference type="NCBIfam" id="TIGR00756">
    <property type="entry name" value="PPR"/>
    <property type="match status" value="2"/>
</dbReference>
<comment type="caution">
    <text evidence="3">The sequence shown here is derived from an EMBL/GenBank/DDBJ whole genome shotgun (WGS) entry which is preliminary data.</text>
</comment>
<keyword evidence="1" id="KW-0677">Repeat</keyword>
<dbReference type="InterPro" id="IPR046848">
    <property type="entry name" value="E_motif"/>
</dbReference>
<dbReference type="PANTHER" id="PTHR47926:SF347">
    <property type="entry name" value="PENTATRICOPEPTIDE REPEAT-CONTAINING PROTEIN"/>
    <property type="match status" value="1"/>
</dbReference>
<feature type="repeat" description="PPR" evidence="2">
    <location>
        <begin position="303"/>
        <end position="337"/>
    </location>
</feature>
<dbReference type="PROSITE" id="PS51375">
    <property type="entry name" value="PPR"/>
    <property type="match status" value="3"/>
</dbReference>
<evidence type="ECO:0000313" key="4">
    <source>
        <dbReference type="Proteomes" id="UP001604277"/>
    </source>
</evidence>
<evidence type="ECO:0000313" key="3">
    <source>
        <dbReference type="EMBL" id="KAL2528725.1"/>
    </source>
</evidence>
<proteinExistence type="predicted"/>
<dbReference type="InterPro" id="IPR011990">
    <property type="entry name" value="TPR-like_helical_dom_sf"/>
</dbReference>
<gene>
    <name evidence="3" type="ORF">Fot_21326</name>
</gene>
<dbReference type="FunFam" id="1.25.40.10:FF:000427">
    <property type="entry name" value="Pentatricopeptide repeat-containing protein chloroplastic"/>
    <property type="match status" value="1"/>
</dbReference>
<dbReference type="AlphaFoldDB" id="A0ABD1UW30"/>
<name>A0ABD1UW30_9LAMI</name>
<dbReference type="Gene3D" id="1.25.40.10">
    <property type="entry name" value="Tetratricopeptide repeat domain"/>
    <property type="match status" value="4"/>
</dbReference>
<dbReference type="Proteomes" id="UP001604277">
    <property type="component" value="Unassembled WGS sequence"/>
</dbReference>
<accession>A0ABD1UW30</accession>
<evidence type="ECO:0000256" key="1">
    <source>
        <dbReference type="ARBA" id="ARBA00022737"/>
    </source>
</evidence>
<dbReference type="Pfam" id="PF13812">
    <property type="entry name" value="PPR_3"/>
    <property type="match status" value="1"/>
</dbReference>